<reference evidence="7 8" key="2">
    <citation type="journal article" date="2013" name="PLoS Genet.">
        <title>Comparative genome structure, secondary metabolite, and effector coding capacity across Cochliobolus pathogens.</title>
        <authorList>
            <person name="Condon B.J."/>
            <person name="Leng Y."/>
            <person name="Wu D."/>
            <person name="Bushley K.E."/>
            <person name="Ohm R.A."/>
            <person name="Otillar R."/>
            <person name="Martin J."/>
            <person name="Schackwitz W."/>
            <person name="Grimwood J."/>
            <person name="MohdZainudin N."/>
            <person name="Xue C."/>
            <person name="Wang R."/>
            <person name="Manning V.A."/>
            <person name="Dhillon B."/>
            <person name="Tu Z.J."/>
            <person name="Steffenson B.J."/>
            <person name="Salamov A."/>
            <person name="Sun H."/>
            <person name="Lowry S."/>
            <person name="LaButti K."/>
            <person name="Han J."/>
            <person name="Copeland A."/>
            <person name="Lindquist E."/>
            <person name="Barry K."/>
            <person name="Schmutz J."/>
            <person name="Baker S.E."/>
            <person name="Ciuffetti L.M."/>
            <person name="Grigoriev I.V."/>
            <person name="Zhong S."/>
            <person name="Turgeon B.G."/>
        </authorList>
    </citation>
    <scope>NUCLEOTIDE SEQUENCE [LARGE SCALE GENOMIC DNA]</scope>
    <source>
        <strain evidence="8">28A</strain>
    </source>
</reference>
<reference evidence="7 8" key="1">
    <citation type="journal article" date="2012" name="PLoS Pathog.">
        <title>Diverse lifestyles and strategies of plant pathogenesis encoded in the genomes of eighteen Dothideomycetes fungi.</title>
        <authorList>
            <person name="Ohm R.A."/>
            <person name="Feau N."/>
            <person name="Henrissat B."/>
            <person name="Schoch C.L."/>
            <person name="Horwitz B.A."/>
            <person name="Barry K.W."/>
            <person name="Condon B.J."/>
            <person name="Copeland A.C."/>
            <person name="Dhillon B."/>
            <person name="Glaser F."/>
            <person name="Hesse C.N."/>
            <person name="Kosti I."/>
            <person name="LaButti K."/>
            <person name="Lindquist E.A."/>
            <person name="Lucas S."/>
            <person name="Salamov A.A."/>
            <person name="Bradshaw R.E."/>
            <person name="Ciuffetti L."/>
            <person name="Hamelin R.C."/>
            <person name="Kema G.H.J."/>
            <person name="Lawrence C."/>
            <person name="Scott J.A."/>
            <person name="Spatafora J.W."/>
            <person name="Turgeon B.G."/>
            <person name="de Wit P.J.G.M."/>
            <person name="Zhong S."/>
            <person name="Goodwin S.B."/>
            <person name="Grigoriev I.V."/>
        </authorList>
    </citation>
    <scope>NUCLEOTIDE SEQUENCE [LARGE SCALE GENOMIC DNA]</scope>
    <source>
        <strain evidence="8">28A</strain>
    </source>
</reference>
<feature type="transmembrane region" description="Helical" evidence="5">
    <location>
        <begin position="132"/>
        <end position="154"/>
    </location>
</feature>
<dbReference type="EMBL" id="KB908504">
    <property type="protein sequence ID" value="EOA89805.1"/>
    <property type="molecule type" value="Genomic_DNA"/>
</dbReference>
<dbReference type="PROSITE" id="PS50850">
    <property type="entry name" value="MFS"/>
    <property type="match status" value="1"/>
</dbReference>
<feature type="transmembrane region" description="Helical" evidence="5">
    <location>
        <begin position="351"/>
        <end position="373"/>
    </location>
</feature>
<protein>
    <recommendedName>
        <fullName evidence="6">Major facilitator superfamily (MFS) profile domain-containing protein</fullName>
    </recommendedName>
</protein>
<comment type="subcellular location">
    <subcellularLocation>
        <location evidence="1">Membrane</location>
        <topology evidence="1">Multi-pass membrane protein</topology>
    </subcellularLocation>
</comment>
<feature type="transmembrane region" description="Helical" evidence="5">
    <location>
        <begin position="76"/>
        <end position="96"/>
    </location>
</feature>
<accession>R0IYF9</accession>
<keyword evidence="2 5" id="KW-0812">Transmembrane</keyword>
<dbReference type="Gene3D" id="1.20.1250.20">
    <property type="entry name" value="MFS general substrate transporter like domains"/>
    <property type="match status" value="1"/>
</dbReference>
<dbReference type="InterPro" id="IPR011701">
    <property type="entry name" value="MFS"/>
</dbReference>
<proteinExistence type="predicted"/>
<feature type="transmembrane region" description="Helical" evidence="5">
    <location>
        <begin position="310"/>
        <end position="330"/>
    </location>
</feature>
<dbReference type="AlphaFoldDB" id="R0IYF9"/>
<dbReference type="GO" id="GO:0022857">
    <property type="term" value="F:transmembrane transporter activity"/>
    <property type="evidence" value="ECO:0007669"/>
    <property type="project" value="InterPro"/>
</dbReference>
<evidence type="ECO:0000313" key="8">
    <source>
        <dbReference type="Proteomes" id="UP000016935"/>
    </source>
</evidence>
<feature type="transmembrane region" description="Helical" evidence="5">
    <location>
        <begin position="39"/>
        <end position="64"/>
    </location>
</feature>
<evidence type="ECO:0000256" key="4">
    <source>
        <dbReference type="ARBA" id="ARBA00023136"/>
    </source>
</evidence>
<sequence length="485" mass="52748">MGAGKPNPAPCPERKVYVVEFSLPYDAWNPQQWTSWKKFYMSSIACSTTLVASLNSAIWAAGAAPAAADFGVGKQVVNLGTSLFVLGFASGPMLWAPGSEIMGRRWPLFVGAFGSCVFTFTCAAAKDVQTLIICRFFAGLFGASPFCVVPGVLADLYNTTYRGVAISLYALTIFGGPFAAPWMGEFVAKSPLGWRWTLYLPAILGLANSFFLLVFFKETCAPVALVGKAMLMRRQTGNWAIHAEQERLELDIHAVVSKYLTRPLRLLVTEPIVLLVSVYMSFIYGLVYALLGAYPYVFEHVYGMPTGVRALPFLGLFLGVVLGLILILCQHKSYCRKLEANNGRALPEWRLGPAILGAVVFAVGLFWFAWTGFTNTVHWMAPTAAGVFIGFGVLCIFLPCFNYLVDAFLPLAASAVGANIMLRSAIAAGFPLFSTQMFENLGVQWAGTLLACLATVMIPIPVVFRAYGPTLRAKSKILREFSAVS</sequence>
<feature type="transmembrane region" description="Helical" evidence="5">
    <location>
        <begin position="272"/>
        <end position="298"/>
    </location>
</feature>
<dbReference type="InterPro" id="IPR036259">
    <property type="entry name" value="MFS_trans_sf"/>
</dbReference>
<evidence type="ECO:0000256" key="2">
    <source>
        <dbReference type="ARBA" id="ARBA00022692"/>
    </source>
</evidence>
<dbReference type="SUPFAM" id="SSF103473">
    <property type="entry name" value="MFS general substrate transporter"/>
    <property type="match status" value="1"/>
</dbReference>
<feature type="transmembrane region" description="Helical" evidence="5">
    <location>
        <begin position="445"/>
        <end position="467"/>
    </location>
</feature>
<evidence type="ECO:0000256" key="3">
    <source>
        <dbReference type="ARBA" id="ARBA00022989"/>
    </source>
</evidence>
<dbReference type="HOGENOM" id="CLU_008455_11_4_1"/>
<evidence type="ECO:0000256" key="5">
    <source>
        <dbReference type="SAM" id="Phobius"/>
    </source>
</evidence>
<feature type="domain" description="Major facilitator superfamily (MFS) profile" evidence="6">
    <location>
        <begin position="41"/>
        <end position="471"/>
    </location>
</feature>
<keyword evidence="4 5" id="KW-0472">Membrane</keyword>
<evidence type="ECO:0000313" key="7">
    <source>
        <dbReference type="EMBL" id="EOA89805.1"/>
    </source>
</evidence>
<dbReference type="PANTHER" id="PTHR23502:SF138">
    <property type="entry name" value="MAJOR FACILITATOR SUPERFAMILY (MFS) PROFILE DOMAIN-CONTAINING PROTEIN-RELATED"/>
    <property type="match status" value="1"/>
</dbReference>
<dbReference type="RefSeq" id="XP_008022730.1">
    <property type="nucleotide sequence ID" value="XM_008024539.1"/>
</dbReference>
<evidence type="ECO:0000259" key="6">
    <source>
        <dbReference type="PROSITE" id="PS50850"/>
    </source>
</evidence>
<dbReference type="Proteomes" id="UP000016935">
    <property type="component" value="Unassembled WGS sequence"/>
</dbReference>
<dbReference type="FunFam" id="1.20.1250.20:FF:000011">
    <property type="entry name" value="MFS multidrug transporter, putative"/>
    <property type="match status" value="1"/>
</dbReference>
<feature type="transmembrane region" description="Helical" evidence="5">
    <location>
        <begin position="408"/>
        <end position="433"/>
    </location>
</feature>
<dbReference type="OrthoDB" id="9986881at2759"/>
<feature type="transmembrane region" description="Helical" evidence="5">
    <location>
        <begin position="379"/>
        <end position="401"/>
    </location>
</feature>
<name>R0IYF9_EXST2</name>
<dbReference type="GO" id="GO:0005886">
    <property type="term" value="C:plasma membrane"/>
    <property type="evidence" value="ECO:0007669"/>
    <property type="project" value="TreeGrafter"/>
</dbReference>
<feature type="transmembrane region" description="Helical" evidence="5">
    <location>
        <begin position="108"/>
        <end position="126"/>
    </location>
</feature>
<organism evidence="7 8">
    <name type="scientific">Exserohilum turcicum (strain 28A)</name>
    <name type="common">Northern leaf blight fungus</name>
    <name type="synonym">Setosphaeria turcica</name>
    <dbReference type="NCBI Taxonomy" id="671987"/>
    <lineage>
        <taxon>Eukaryota</taxon>
        <taxon>Fungi</taxon>
        <taxon>Dikarya</taxon>
        <taxon>Ascomycota</taxon>
        <taxon>Pezizomycotina</taxon>
        <taxon>Dothideomycetes</taxon>
        <taxon>Pleosporomycetidae</taxon>
        <taxon>Pleosporales</taxon>
        <taxon>Pleosporineae</taxon>
        <taxon>Pleosporaceae</taxon>
        <taxon>Exserohilum</taxon>
    </lineage>
</organism>
<evidence type="ECO:0000256" key="1">
    <source>
        <dbReference type="ARBA" id="ARBA00004141"/>
    </source>
</evidence>
<dbReference type="CDD" id="cd17323">
    <property type="entry name" value="MFS_Tpo1_MDR_like"/>
    <property type="match status" value="1"/>
</dbReference>
<dbReference type="Pfam" id="PF07690">
    <property type="entry name" value="MFS_1"/>
    <property type="match status" value="1"/>
</dbReference>
<feature type="transmembrane region" description="Helical" evidence="5">
    <location>
        <begin position="166"/>
        <end position="184"/>
    </location>
</feature>
<dbReference type="InterPro" id="IPR020846">
    <property type="entry name" value="MFS_dom"/>
</dbReference>
<dbReference type="PANTHER" id="PTHR23502">
    <property type="entry name" value="MAJOR FACILITATOR SUPERFAMILY"/>
    <property type="match status" value="1"/>
</dbReference>
<dbReference type="GeneID" id="19396009"/>
<dbReference type="eggNOG" id="KOG0255">
    <property type="taxonomic scope" value="Eukaryota"/>
</dbReference>
<dbReference type="STRING" id="671987.R0IYF9"/>
<keyword evidence="8" id="KW-1185">Reference proteome</keyword>
<feature type="transmembrane region" description="Helical" evidence="5">
    <location>
        <begin position="196"/>
        <end position="216"/>
    </location>
</feature>
<keyword evidence="3 5" id="KW-1133">Transmembrane helix</keyword>
<gene>
    <name evidence="7" type="ORF">SETTUDRAFT_127245</name>
</gene>